<evidence type="ECO:0000313" key="2">
    <source>
        <dbReference type="Proteomes" id="UP001217741"/>
    </source>
</evidence>
<dbReference type="Pfam" id="PF26207">
    <property type="entry name" value="Phage_phiTE_015"/>
    <property type="match status" value="1"/>
</dbReference>
<dbReference type="RefSeq" id="WP_236197739.1">
    <property type="nucleotide sequence ID" value="NZ_BQII01000007.1"/>
</dbReference>
<dbReference type="InterPro" id="IPR058601">
    <property type="entry name" value="Phage_phiTE_015-like"/>
</dbReference>
<proteinExistence type="predicted"/>
<dbReference type="AlphaFoldDB" id="A0AAW6PI34"/>
<reference evidence="1" key="1">
    <citation type="submission" date="2023-03" db="EMBL/GenBank/DDBJ databases">
        <title>Draft assemblies of triclosan tolerant bacteria isolated from returned activated sludge.</title>
        <authorList>
            <person name="Van Hamelsveld S."/>
        </authorList>
    </citation>
    <scope>NUCLEOTIDE SEQUENCE</scope>
    <source>
        <strain evidence="1">GW210012_S60</strain>
    </source>
</reference>
<evidence type="ECO:0000313" key="1">
    <source>
        <dbReference type="EMBL" id="MDF3869182.1"/>
    </source>
</evidence>
<name>A0AAW6PI34_PSEPU</name>
<sequence length="91" mass="10133">MTNTDKSRAEFEAAFVEEQVRLHGEGFRGSAVHMIYQDTVNVQAARWAWQASRQALRVTNPFPVLMGCPDSAWAREVAEKSLKAQGLKVVG</sequence>
<dbReference type="EMBL" id="JARJLO010000022">
    <property type="protein sequence ID" value="MDF3869182.1"/>
    <property type="molecule type" value="Genomic_DNA"/>
</dbReference>
<protein>
    <submittedName>
        <fullName evidence="1">Uncharacterized protein</fullName>
    </submittedName>
</protein>
<organism evidence="1 2">
    <name type="scientific">Pseudomonas putida</name>
    <name type="common">Arthrobacter siderocapsulatus</name>
    <dbReference type="NCBI Taxonomy" id="303"/>
    <lineage>
        <taxon>Bacteria</taxon>
        <taxon>Pseudomonadati</taxon>
        <taxon>Pseudomonadota</taxon>
        <taxon>Gammaproteobacteria</taxon>
        <taxon>Pseudomonadales</taxon>
        <taxon>Pseudomonadaceae</taxon>
        <taxon>Pseudomonas</taxon>
    </lineage>
</organism>
<comment type="caution">
    <text evidence="1">The sequence shown here is derived from an EMBL/GenBank/DDBJ whole genome shotgun (WGS) entry which is preliminary data.</text>
</comment>
<dbReference type="Proteomes" id="UP001217741">
    <property type="component" value="Unassembled WGS sequence"/>
</dbReference>
<accession>A0AAW6PI34</accession>
<gene>
    <name evidence="1" type="ORF">P3W50_01690</name>
</gene>